<keyword evidence="2" id="KW-1185">Reference proteome</keyword>
<dbReference type="EMBL" id="JBHTIS010000239">
    <property type="protein sequence ID" value="MFD1045226.1"/>
    <property type="molecule type" value="Genomic_DNA"/>
</dbReference>
<protein>
    <submittedName>
        <fullName evidence="1">Uncharacterized protein</fullName>
    </submittedName>
</protein>
<organism evidence="1 2">
    <name type="scientific">Kibdelosporangium lantanae</name>
    <dbReference type="NCBI Taxonomy" id="1497396"/>
    <lineage>
        <taxon>Bacteria</taxon>
        <taxon>Bacillati</taxon>
        <taxon>Actinomycetota</taxon>
        <taxon>Actinomycetes</taxon>
        <taxon>Pseudonocardiales</taxon>
        <taxon>Pseudonocardiaceae</taxon>
        <taxon>Kibdelosporangium</taxon>
    </lineage>
</organism>
<evidence type="ECO:0000313" key="2">
    <source>
        <dbReference type="Proteomes" id="UP001597045"/>
    </source>
</evidence>
<name>A0ABW3M3F6_9PSEU</name>
<gene>
    <name evidence="1" type="ORF">ACFQ1S_06290</name>
</gene>
<accession>A0ABW3M3F6</accession>
<sequence length="226" mass="24914">MFGLATTVIQTGSIGGDLNVTAAPDPLDKLRDQIHLPVKAFLTDFELYLEHVGDMRAQLDLIPQGMWPIIDTIAYRHTDTFLNQSGMRDARPLAGNVDVRESLAFLLKVAWERGYLMTHFHRLKYIPRPSRPVDPLAIMDMIIAQGVPARPGRSLGNAIEVTLQRAVSMCTAPEPFTRTLRMLGDDLHATVQPHLNLGCDTVRTVHAYGILAARAEATIGTKPPTA</sequence>
<comment type="caution">
    <text evidence="1">The sequence shown here is derived from an EMBL/GenBank/DDBJ whole genome shotgun (WGS) entry which is preliminary data.</text>
</comment>
<reference evidence="2" key="1">
    <citation type="journal article" date="2019" name="Int. J. Syst. Evol. Microbiol.">
        <title>The Global Catalogue of Microorganisms (GCM) 10K type strain sequencing project: providing services to taxonomists for standard genome sequencing and annotation.</title>
        <authorList>
            <consortium name="The Broad Institute Genomics Platform"/>
            <consortium name="The Broad Institute Genome Sequencing Center for Infectious Disease"/>
            <person name="Wu L."/>
            <person name="Ma J."/>
        </authorList>
    </citation>
    <scope>NUCLEOTIDE SEQUENCE [LARGE SCALE GENOMIC DNA]</scope>
    <source>
        <strain evidence="2">JCM 31486</strain>
    </source>
</reference>
<dbReference type="Proteomes" id="UP001597045">
    <property type="component" value="Unassembled WGS sequence"/>
</dbReference>
<proteinExistence type="predicted"/>
<evidence type="ECO:0000313" key="1">
    <source>
        <dbReference type="EMBL" id="MFD1045226.1"/>
    </source>
</evidence>